<gene>
    <name evidence="2" type="ORF">Fcan01_14245</name>
</gene>
<keyword evidence="3" id="KW-1185">Reference proteome</keyword>
<keyword evidence="1" id="KW-0472">Membrane</keyword>
<dbReference type="Proteomes" id="UP000198287">
    <property type="component" value="Unassembled WGS sequence"/>
</dbReference>
<accession>A0A226DYQ1</accession>
<comment type="caution">
    <text evidence="2">The sequence shown here is derived from an EMBL/GenBank/DDBJ whole genome shotgun (WGS) entry which is preliminary data.</text>
</comment>
<protein>
    <submittedName>
        <fullName evidence="2">Uncharacterized protein</fullName>
    </submittedName>
</protein>
<sequence length="190" mass="19988">MDNGSHPRCFAATDNMNPSPSLVSTANQFFFWLSFFEQRYKRCGEGVTQSHSSPPQVLLNLDSQFISVFQTKSKIIMIAKIAVFLAVVAVAYGGVAGVVSLAHSPASTVKLPHVVAAPVVTYAAAPVVHQAIAPAVTYAAAPAVVHHAAPITYAAAPAVIAAPAPVAYATAPKIIQTHEPVEQHGYKIAY</sequence>
<organism evidence="2 3">
    <name type="scientific">Folsomia candida</name>
    <name type="common">Springtail</name>
    <dbReference type="NCBI Taxonomy" id="158441"/>
    <lineage>
        <taxon>Eukaryota</taxon>
        <taxon>Metazoa</taxon>
        <taxon>Ecdysozoa</taxon>
        <taxon>Arthropoda</taxon>
        <taxon>Hexapoda</taxon>
        <taxon>Collembola</taxon>
        <taxon>Entomobryomorpha</taxon>
        <taxon>Isotomoidea</taxon>
        <taxon>Isotomidae</taxon>
        <taxon>Proisotominae</taxon>
        <taxon>Folsomia</taxon>
    </lineage>
</organism>
<feature type="transmembrane region" description="Helical" evidence="1">
    <location>
        <begin position="81"/>
        <end position="102"/>
    </location>
</feature>
<evidence type="ECO:0000256" key="1">
    <source>
        <dbReference type="SAM" id="Phobius"/>
    </source>
</evidence>
<evidence type="ECO:0000313" key="3">
    <source>
        <dbReference type="Proteomes" id="UP000198287"/>
    </source>
</evidence>
<evidence type="ECO:0000313" key="2">
    <source>
        <dbReference type="EMBL" id="OXA50572.1"/>
    </source>
</evidence>
<name>A0A226DYQ1_FOLCA</name>
<keyword evidence="1" id="KW-1133">Transmembrane helix</keyword>
<proteinExistence type="predicted"/>
<reference evidence="2 3" key="1">
    <citation type="submission" date="2015-12" db="EMBL/GenBank/DDBJ databases">
        <title>The genome of Folsomia candida.</title>
        <authorList>
            <person name="Faddeeva A."/>
            <person name="Derks M.F."/>
            <person name="Anvar Y."/>
            <person name="Smit S."/>
            <person name="Van Straalen N."/>
            <person name="Roelofs D."/>
        </authorList>
    </citation>
    <scope>NUCLEOTIDE SEQUENCE [LARGE SCALE GENOMIC DNA]</scope>
    <source>
        <strain evidence="2 3">VU population</strain>
        <tissue evidence="2">Whole body</tissue>
    </source>
</reference>
<dbReference type="EMBL" id="LNIX01000008">
    <property type="protein sequence ID" value="OXA50572.1"/>
    <property type="molecule type" value="Genomic_DNA"/>
</dbReference>
<keyword evidence="1" id="KW-0812">Transmembrane</keyword>
<dbReference type="AlphaFoldDB" id="A0A226DYQ1"/>